<evidence type="ECO:0000256" key="3">
    <source>
        <dbReference type="ARBA" id="ARBA00022448"/>
    </source>
</evidence>
<feature type="region of interest" description="Disordered" evidence="11">
    <location>
        <begin position="15"/>
        <end position="41"/>
    </location>
</feature>
<feature type="transmembrane region" description="Helical" evidence="12">
    <location>
        <begin position="192"/>
        <end position="212"/>
    </location>
</feature>
<feature type="compositionally biased region" description="Basic and acidic residues" evidence="11">
    <location>
        <begin position="29"/>
        <end position="39"/>
    </location>
</feature>
<feature type="transmembrane region" description="Helical" evidence="12">
    <location>
        <begin position="232"/>
        <end position="252"/>
    </location>
</feature>
<feature type="transmembrane region" description="Helical" evidence="12">
    <location>
        <begin position="48"/>
        <end position="66"/>
    </location>
</feature>
<dbReference type="Pfam" id="PF01490">
    <property type="entry name" value="Aa_trans"/>
    <property type="match status" value="1"/>
</dbReference>
<gene>
    <name evidence="14" type="ORF">RRG08_024378</name>
</gene>
<dbReference type="EMBL" id="JAWDGP010003760">
    <property type="protein sequence ID" value="KAK3771301.1"/>
    <property type="molecule type" value="Genomic_DNA"/>
</dbReference>
<evidence type="ECO:0000256" key="4">
    <source>
        <dbReference type="ARBA" id="ARBA00022692"/>
    </source>
</evidence>
<evidence type="ECO:0000313" key="14">
    <source>
        <dbReference type="EMBL" id="KAK3771301.1"/>
    </source>
</evidence>
<evidence type="ECO:0000256" key="11">
    <source>
        <dbReference type="SAM" id="MobiDB-lite"/>
    </source>
</evidence>
<keyword evidence="6 12" id="KW-1133">Transmembrane helix</keyword>
<accession>A0AAE1DI07</accession>
<dbReference type="GO" id="GO:0015179">
    <property type="term" value="F:L-amino acid transmembrane transporter activity"/>
    <property type="evidence" value="ECO:0007669"/>
    <property type="project" value="TreeGrafter"/>
</dbReference>
<feature type="transmembrane region" description="Helical" evidence="12">
    <location>
        <begin position="307"/>
        <end position="327"/>
    </location>
</feature>
<evidence type="ECO:0000313" key="15">
    <source>
        <dbReference type="Proteomes" id="UP001283361"/>
    </source>
</evidence>
<feature type="transmembrane region" description="Helical" evidence="12">
    <location>
        <begin position="411"/>
        <end position="432"/>
    </location>
</feature>
<dbReference type="GO" id="GO:0016020">
    <property type="term" value="C:membrane"/>
    <property type="evidence" value="ECO:0007669"/>
    <property type="project" value="UniProtKB-SubCell"/>
</dbReference>
<protein>
    <recommendedName>
        <fullName evidence="9">Putative sodium-coupled neutral amino acid transporter 11</fullName>
    </recommendedName>
    <alternativeName>
        <fullName evidence="10">Solute carrier family 38 member 11</fullName>
    </alternativeName>
</protein>
<evidence type="ECO:0000256" key="2">
    <source>
        <dbReference type="ARBA" id="ARBA00008066"/>
    </source>
</evidence>
<evidence type="ECO:0000256" key="12">
    <source>
        <dbReference type="SAM" id="Phobius"/>
    </source>
</evidence>
<organism evidence="14 15">
    <name type="scientific">Elysia crispata</name>
    <name type="common">lettuce slug</name>
    <dbReference type="NCBI Taxonomy" id="231223"/>
    <lineage>
        <taxon>Eukaryota</taxon>
        <taxon>Metazoa</taxon>
        <taxon>Spiralia</taxon>
        <taxon>Lophotrochozoa</taxon>
        <taxon>Mollusca</taxon>
        <taxon>Gastropoda</taxon>
        <taxon>Heterobranchia</taxon>
        <taxon>Euthyneura</taxon>
        <taxon>Panpulmonata</taxon>
        <taxon>Sacoglossa</taxon>
        <taxon>Placobranchoidea</taxon>
        <taxon>Plakobranchidae</taxon>
        <taxon>Elysia</taxon>
    </lineage>
</organism>
<evidence type="ECO:0000256" key="10">
    <source>
        <dbReference type="ARBA" id="ARBA00041723"/>
    </source>
</evidence>
<keyword evidence="7 12" id="KW-0472">Membrane</keyword>
<evidence type="ECO:0000256" key="6">
    <source>
        <dbReference type="ARBA" id="ARBA00022989"/>
    </source>
</evidence>
<feature type="transmembrane region" description="Helical" evidence="12">
    <location>
        <begin position="380"/>
        <end position="399"/>
    </location>
</feature>
<feature type="compositionally biased region" description="Polar residues" evidence="11">
    <location>
        <begin position="15"/>
        <end position="26"/>
    </location>
</feature>
<keyword evidence="3" id="KW-0813">Transport</keyword>
<evidence type="ECO:0000256" key="9">
    <source>
        <dbReference type="ARBA" id="ARBA00040814"/>
    </source>
</evidence>
<feature type="transmembrane region" description="Helical" evidence="12">
    <location>
        <begin position="264"/>
        <end position="287"/>
    </location>
</feature>
<comment type="caution">
    <text evidence="14">The sequence shown here is derived from an EMBL/GenBank/DDBJ whole genome shotgun (WGS) entry which is preliminary data.</text>
</comment>
<feature type="transmembrane region" description="Helical" evidence="12">
    <location>
        <begin position="72"/>
        <end position="93"/>
    </location>
</feature>
<keyword evidence="4 12" id="KW-0812">Transmembrane</keyword>
<reference evidence="14" key="1">
    <citation type="journal article" date="2023" name="G3 (Bethesda)">
        <title>A reference genome for the long-term kleptoplast-retaining sea slug Elysia crispata morphotype clarki.</title>
        <authorList>
            <person name="Eastman K.E."/>
            <person name="Pendleton A.L."/>
            <person name="Shaikh M.A."/>
            <person name="Suttiyut T."/>
            <person name="Ogas R."/>
            <person name="Tomko P."/>
            <person name="Gavelis G."/>
            <person name="Widhalm J.R."/>
            <person name="Wisecaver J.H."/>
        </authorList>
    </citation>
    <scope>NUCLEOTIDE SEQUENCE</scope>
    <source>
        <strain evidence="14">ECLA1</strain>
    </source>
</reference>
<evidence type="ECO:0000256" key="5">
    <source>
        <dbReference type="ARBA" id="ARBA00022970"/>
    </source>
</evidence>
<comment type="function">
    <text evidence="8">Putative sodium-dependent amino acid/proton antiporter.</text>
</comment>
<keyword evidence="15" id="KW-1185">Reference proteome</keyword>
<name>A0AAE1DI07_9GAST</name>
<evidence type="ECO:0000256" key="1">
    <source>
        <dbReference type="ARBA" id="ARBA00004141"/>
    </source>
</evidence>
<keyword evidence="5" id="KW-0029">Amino-acid transport</keyword>
<evidence type="ECO:0000256" key="8">
    <source>
        <dbReference type="ARBA" id="ARBA00037101"/>
    </source>
</evidence>
<feature type="transmembrane region" description="Helical" evidence="12">
    <location>
        <begin position="117"/>
        <end position="138"/>
    </location>
</feature>
<dbReference type="Proteomes" id="UP001283361">
    <property type="component" value="Unassembled WGS sequence"/>
</dbReference>
<feature type="transmembrane region" description="Helical" evidence="12">
    <location>
        <begin position="158"/>
        <end position="180"/>
    </location>
</feature>
<comment type="similarity">
    <text evidence="2">Belongs to the amino acid/polyamine transporter 2 family.</text>
</comment>
<proteinExistence type="inferred from homology"/>
<evidence type="ECO:0000259" key="13">
    <source>
        <dbReference type="Pfam" id="PF01490"/>
    </source>
</evidence>
<dbReference type="PANTHER" id="PTHR22950">
    <property type="entry name" value="AMINO ACID TRANSPORTER"/>
    <property type="match status" value="1"/>
</dbReference>
<sequence length="490" mass="53805">MSGETDYILRNSQTMSDMSEASSVSDTRGLMEEKEDGKPRSSIPMTSFNFINSIIGSGIIGIPFALHQAGFGLGIILLILVAYFTDYSIFLLIEGGQLSNTDTYQDMVLVAFGRPGFYLLTVLQFLYPFIAMVSYNVIIGDTITKVIIWISGENATLVHSVLGNRQFVILVVTLVVTLPLSLYKNIAKLGKWAFLSILLILFIMVAAIIRLSTYIGEIPPTDDAWQFGNYNLTQAIGIMAFAYMCHHNTFLIHSSLENPTKKRWGFVTHFSVMFAMAMCLILGIVGYASFTGATQGDLMENYCSDDILMNIARVSFAITIMLTYPVECFVTREVVENAVFPTNPEAPLWRHVTVTCTIVGLTAAVSMATDCLGIVLELNGVLAAAPLAYIIPAACVMRLRQEAVFSRRNIGPFLLMSFGILVAVAGFIMAVINLAQGSSCSHGKEPGYCRVLSMQNVTSQEEKELAQRHKHALGLGEKKPAFVSFIDSIF</sequence>
<feature type="transmembrane region" description="Helical" evidence="12">
    <location>
        <begin position="348"/>
        <end position="368"/>
    </location>
</feature>
<comment type="subcellular location">
    <subcellularLocation>
        <location evidence="1">Membrane</location>
        <topology evidence="1">Multi-pass membrane protein</topology>
    </subcellularLocation>
</comment>
<evidence type="ECO:0000256" key="7">
    <source>
        <dbReference type="ARBA" id="ARBA00023136"/>
    </source>
</evidence>
<dbReference type="AlphaFoldDB" id="A0AAE1DI07"/>
<dbReference type="PANTHER" id="PTHR22950:SF458">
    <property type="entry name" value="SODIUM-COUPLED NEUTRAL AMINO ACID TRANSPORTER 11-RELATED"/>
    <property type="match status" value="1"/>
</dbReference>
<feature type="domain" description="Amino acid transporter transmembrane" evidence="13">
    <location>
        <begin position="40"/>
        <end position="430"/>
    </location>
</feature>
<dbReference type="InterPro" id="IPR013057">
    <property type="entry name" value="AA_transpt_TM"/>
</dbReference>